<dbReference type="Pfam" id="PF03711">
    <property type="entry name" value="OKR_DC_1_C"/>
    <property type="match status" value="1"/>
</dbReference>
<dbReference type="InterPro" id="IPR011193">
    <property type="entry name" value="Orn/lys/arg_de-COase"/>
</dbReference>
<dbReference type="Pfam" id="PF03709">
    <property type="entry name" value="OKR_DC_1_N"/>
    <property type="match status" value="1"/>
</dbReference>
<proteinExistence type="inferred from homology"/>
<dbReference type="PIRSF" id="PIRSF009393">
    <property type="entry name" value="Orn_decarb"/>
    <property type="match status" value="1"/>
</dbReference>
<keyword evidence="3" id="KW-0210">Decarboxylase</keyword>
<reference evidence="11" key="1">
    <citation type="submission" date="2016-10" db="EMBL/GenBank/DDBJ databases">
        <authorList>
            <person name="Varghese N."/>
            <person name="Submissions S."/>
        </authorList>
    </citation>
    <scope>NUCLEOTIDE SEQUENCE [LARGE SCALE GENOMIC DNA]</scope>
    <source>
        <strain evidence="11">LMG 25967</strain>
    </source>
</reference>
<dbReference type="FunFam" id="3.90.1150.10:FF:000032">
    <property type="entry name" value="Ornithine decarboxylase SpeF"/>
    <property type="match status" value="1"/>
</dbReference>
<dbReference type="Gene3D" id="3.40.640.10">
    <property type="entry name" value="Type I PLP-dependent aspartate aminotransferase-like (Major domain)"/>
    <property type="match status" value="1"/>
</dbReference>
<dbReference type="InterPro" id="IPR008286">
    <property type="entry name" value="Prn/Lys/Arg_de-COase_C"/>
</dbReference>
<dbReference type="PROSITE" id="PS00703">
    <property type="entry name" value="OKR_DC_1"/>
    <property type="match status" value="1"/>
</dbReference>
<organism evidence="10 11">
    <name type="scientific">Pseudomonas linyingensis</name>
    <dbReference type="NCBI Taxonomy" id="915471"/>
    <lineage>
        <taxon>Bacteria</taxon>
        <taxon>Pseudomonadati</taxon>
        <taxon>Pseudomonadota</taxon>
        <taxon>Gammaproteobacteria</taxon>
        <taxon>Pseudomonadales</taxon>
        <taxon>Pseudomonadaceae</taxon>
        <taxon>Pseudomonas</taxon>
    </lineage>
</organism>
<sequence>MSTFKVACPSSLFDNFILDYPMIDLTSTDFTNVAAAVATADQAHDVLAKITHTGFPIPLFVALRSDETVPEDILSRIAGTLQVGKGERHFNGKRIAQAAETYTQKLYPPFFKALKEYVKTGNVAFDCPGHQGGQFFRGHPLGREFFEFFGENVFRADLCNADVKLGDLLIHEGPARDAQMNAARIYNADKTYFVLNGTSTSNKVVTSALLAKDDLVLFDRNNHKSIHLGALILCGAKPVYLETARNCYGFIGGIDALCFDEQYIRAAIAEVDPARAQLERPFRLAVIQLGTYDGTIYDARQVVEKIGRLCDYILFDSAWVGYEQFIPMMHDSSPLLLDLGPDDPGLFVTQSVHKQQAGFSQSSQIHKKDRHIKGQPRYCNHKRLNNAYMMHASTSPFYPIFAALDVNAQMHEGQAGRNLWRECIKNGVEARKLLLRTCKYIKPFIPAQVDGQPWAEHETEMIIDDLRFFKFKPEDKWHDFAGYAKDQYYVDPCKMLLTTFGIDPTTGGYASLGVPAAVLAHYLRANGIVPEKADLNSILFLLTPSDNFAKLQHLVAHIAQFERHLDHDSPLSEVLPAIHAAHEKYRGYTLRRLCMEMHNFYRRHEMNKLQKEMFRKQYFPRQAMTPWEANQHLLRNNVELVPLAEIDGRIAAEGALPYPPGVLCVVPGEVWGGSALKYFLAMEEGVNELPGFEPEIQGVYLQREADGSKRAYGYVIKL</sequence>
<dbReference type="Proteomes" id="UP000242930">
    <property type="component" value="Unassembled WGS sequence"/>
</dbReference>
<keyword evidence="11" id="KW-1185">Reference proteome</keyword>
<evidence type="ECO:0000256" key="4">
    <source>
        <dbReference type="ARBA" id="ARBA00022898"/>
    </source>
</evidence>
<dbReference type="InterPro" id="IPR005308">
    <property type="entry name" value="OKR_de-COase_N"/>
</dbReference>
<dbReference type="Gene3D" id="3.90.100.10">
    <property type="entry name" value="Orn/Lys/Arg decarboxylase, C-terminal domain"/>
    <property type="match status" value="1"/>
</dbReference>
<dbReference type="SUPFAM" id="SSF52172">
    <property type="entry name" value="CheY-like"/>
    <property type="match status" value="1"/>
</dbReference>
<dbReference type="EC" id="4.1.1.17" evidence="6"/>
<dbReference type="OrthoDB" id="9761189at2"/>
<gene>
    <name evidence="10" type="ORF">SAMN05216201_11384</name>
</gene>
<feature type="modified residue" description="N6-(pyridoxal phosphate)lysine" evidence="8">
    <location>
        <position position="354"/>
    </location>
</feature>
<dbReference type="Gene3D" id="3.40.50.220">
    <property type="match status" value="1"/>
</dbReference>
<protein>
    <recommendedName>
        <fullName evidence="6">ornithine decarboxylase</fullName>
        <ecNumber evidence="6">4.1.1.17</ecNumber>
    </recommendedName>
</protein>
<dbReference type="FunFam" id="3.40.640.10:FF:000008">
    <property type="entry name" value="Lysine decarboxylase, inducible"/>
    <property type="match status" value="1"/>
</dbReference>
<dbReference type="NCBIfam" id="NF010092">
    <property type="entry name" value="PRK13578.1"/>
    <property type="match status" value="1"/>
</dbReference>
<keyword evidence="4 8" id="KW-0663">Pyridoxal phosphate</keyword>
<dbReference type="InterPro" id="IPR011006">
    <property type="entry name" value="CheY-like_superfamily"/>
</dbReference>
<evidence type="ECO:0000256" key="3">
    <source>
        <dbReference type="ARBA" id="ARBA00022793"/>
    </source>
</evidence>
<dbReference type="GO" id="GO:0006520">
    <property type="term" value="P:amino acid metabolic process"/>
    <property type="evidence" value="ECO:0007669"/>
    <property type="project" value="InterPro"/>
</dbReference>
<dbReference type="InterPro" id="IPR027464">
    <property type="entry name" value="Ornithine_deCO2ase_N"/>
</dbReference>
<dbReference type="Gene3D" id="3.90.1150.10">
    <property type="entry name" value="Aspartate Aminotransferase, domain 1"/>
    <property type="match status" value="1"/>
</dbReference>
<dbReference type="PANTHER" id="PTHR45229:SF3">
    <property type="entry name" value="BIODEGRADATIVE ARGININE DECARBOXYLASE"/>
    <property type="match status" value="1"/>
</dbReference>
<dbReference type="InterPro" id="IPR000310">
    <property type="entry name" value="Orn/Lys/Arg_deCO2ase_major_dom"/>
</dbReference>
<evidence type="ECO:0000256" key="1">
    <source>
        <dbReference type="ARBA" id="ARBA00001933"/>
    </source>
</evidence>
<name>A0A1H7AM66_9PSED</name>
<dbReference type="CDD" id="cd00615">
    <property type="entry name" value="Orn_deC_like"/>
    <property type="match status" value="1"/>
</dbReference>
<dbReference type="EMBL" id="FNZE01000013">
    <property type="protein sequence ID" value="SEJ66016.1"/>
    <property type="molecule type" value="Genomic_DNA"/>
</dbReference>
<dbReference type="SUPFAM" id="SSF53383">
    <property type="entry name" value="PLP-dependent transferases"/>
    <property type="match status" value="1"/>
</dbReference>
<dbReference type="InterPro" id="IPR015422">
    <property type="entry name" value="PyrdxlP-dep_Trfase_small"/>
</dbReference>
<feature type="domain" description="Orn/Lys/Arg decarboxylases family 1 pyridoxal-P attachment site" evidence="9">
    <location>
        <begin position="349"/>
        <end position="363"/>
    </location>
</feature>
<dbReference type="GO" id="GO:0030170">
    <property type="term" value="F:pyridoxal phosphate binding"/>
    <property type="evidence" value="ECO:0007669"/>
    <property type="project" value="TreeGrafter"/>
</dbReference>
<dbReference type="SUPFAM" id="SSF55904">
    <property type="entry name" value="Ornithine decarboxylase C-terminal domain"/>
    <property type="match status" value="1"/>
</dbReference>
<evidence type="ECO:0000256" key="5">
    <source>
        <dbReference type="ARBA" id="ARBA00023239"/>
    </source>
</evidence>
<dbReference type="GO" id="GO:0004586">
    <property type="term" value="F:ornithine decarboxylase activity"/>
    <property type="evidence" value="ECO:0007669"/>
    <property type="project" value="UniProtKB-EC"/>
</dbReference>
<evidence type="ECO:0000259" key="9">
    <source>
        <dbReference type="PROSITE" id="PS00703"/>
    </source>
</evidence>
<evidence type="ECO:0000256" key="8">
    <source>
        <dbReference type="PIRSR" id="PIRSR009393-1"/>
    </source>
</evidence>
<dbReference type="InterPro" id="IPR036633">
    <property type="entry name" value="Prn/Lys/Arg_de-COase_C_sf"/>
</dbReference>
<dbReference type="RefSeq" id="WP_090312574.1">
    <property type="nucleotide sequence ID" value="NZ_FNZE01000013.1"/>
</dbReference>
<comment type="catalytic activity">
    <reaction evidence="7">
        <text>L-ornithine + H(+) = putrescine + CO2</text>
        <dbReference type="Rhea" id="RHEA:22964"/>
        <dbReference type="ChEBI" id="CHEBI:15378"/>
        <dbReference type="ChEBI" id="CHEBI:16526"/>
        <dbReference type="ChEBI" id="CHEBI:46911"/>
        <dbReference type="ChEBI" id="CHEBI:326268"/>
        <dbReference type="EC" id="4.1.1.17"/>
    </reaction>
</comment>
<comment type="cofactor">
    <cofactor evidence="1">
        <name>pyridoxal 5'-phosphate</name>
        <dbReference type="ChEBI" id="CHEBI:597326"/>
    </cofactor>
</comment>
<dbReference type="PANTHER" id="PTHR45229">
    <property type="entry name" value="CONSTITUTIVE ORNITHINE DECARBOXYLASE"/>
    <property type="match status" value="1"/>
</dbReference>
<dbReference type="GO" id="GO:0005829">
    <property type="term" value="C:cytosol"/>
    <property type="evidence" value="ECO:0007669"/>
    <property type="project" value="TreeGrafter"/>
</dbReference>
<dbReference type="AlphaFoldDB" id="A0A1H7AM66"/>
<evidence type="ECO:0000313" key="11">
    <source>
        <dbReference type="Proteomes" id="UP000242930"/>
    </source>
</evidence>
<dbReference type="InterPro" id="IPR015421">
    <property type="entry name" value="PyrdxlP-dep_Trfase_major"/>
</dbReference>
<evidence type="ECO:0000256" key="6">
    <source>
        <dbReference type="ARBA" id="ARBA00034138"/>
    </source>
</evidence>
<keyword evidence="5" id="KW-0456">Lyase</keyword>
<evidence type="ECO:0000256" key="7">
    <source>
        <dbReference type="ARBA" id="ARBA00049127"/>
    </source>
</evidence>
<dbReference type="InterPro" id="IPR015424">
    <property type="entry name" value="PyrdxlP-dep_Trfase"/>
</dbReference>
<evidence type="ECO:0000313" key="10">
    <source>
        <dbReference type="EMBL" id="SEJ66016.1"/>
    </source>
</evidence>
<comment type="similarity">
    <text evidence="2">Belongs to the Orn/Lys/Arg decarboxylase class-I family.</text>
</comment>
<dbReference type="STRING" id="915471.SAMN05216201_11384"/>
<dbReference type="Pfam" id="PF01276">
    <property type="entry name" value="OKR_DC_1"/>
    <property type="match status" value="1"/>
</dbReference>
<accession>A0A1H7AM66</accession>
<evidence type="ECO:0000256" key="2">
    <source>
        <dbReference type="ARBA" id="ARBA00010671"/>
    </source>
</evidence>